<protein>
    <submittedName>
        <fullName evidence="1">Uncharacterized protein</fullName>
    </submittedName>
</protein>
<evidence type="ECO:0000313" key="2">
    <source>
        <dbReference type="Proteomes" id="UP001189429"/>
    </source>
</evidence>
<sequence>MKSEEINEVIETLHIPGSGATEGNTIPVPRLQKLAMRMFGRACRIAVSTELSMEQCAAKEQRDRHDQKAKETAGLIFVKLALVLDQASEATVLLVDGVIVKKFYTPYRAIFRNDPSEEKDVNKEQISAVYYKGT</sequence>
<gene>
    <name evidence="1" type="ORF">PCOR1329_LOCUS14102</name>
</gene>
<evidence type="ECO:0000313" key="1">
    <source>
        <dbReference type="EMBL" id="CAK0808526.1"/>
    </source>
</evidence>
<reference evidence="1" key="1">
    <citation type="submission" date="2023-10" db="EMBL/GenBank/DDBJ databases">
        <authorList>
            <person name="Chen Y."/>
            <person name="Shah S."/>
            <person name="Dougan E. K."/>
            <person name="Thang M."/>
            <person name="Chan C."/>
        </authorList>
    </citation>
    <scope>NUCLEOTIDE SEQUENCE [LARGE SCALE GENOMIC DNA]</scope>
</reference>
<proteinExistence type="predicted"/>
<name>A0ABN9QQL6_9DINO</name>
<organism evidence="1 2">
    <name type="scientific">Prorocentrum cordatum</name>
    <dbReference type="NCBI Taxonomy" id="2364126"/>
    <lineage>
        <taxon>Eukaryota</taxon>
        <taxon>Sar</taxon>
        <taxon>Alveolata</taxon>
        <taxon>Dinophyceae</taxon>
        <taxon>Prorocentrales</taxon>
        <taxon>Prorocentraceae</taxon>
        <taxon>Prorocentrum</taxon>
    </lineage>
</organism>
<keyword evidence="2" id="KW-1185">Reference proteome</keyword>
<feature type="non-terminal residue" evidence="1">
    <location>
        <position position="134"/>
    </location>
</feature>
<dbReference type="Proteomes" id="UP001189429">
    <property type="component" value="Unassembled WGS sequence"/>
</dbReference>
<accession>A0ABN9QQL6</accession>
<comment type="caution">
    <text evidence="1">The sequence shown here is derived from an EMBL/GenBank/DDBJ whole genome shotgun (WGS) entry which is preliminary data.</text>
</comment>
<dbReference type="EMBL" id="CAUYUJ010004202">
    <property type="protein sequence ID" value="CAK0808526.1"/>
    <property type="molecule type" value="Genomic_DNA"/>
</dbReference>